<keyword evidence="2 3" id="KW-0067">ATP-binding</keyword>
<feature type="binding site" evidence="3">
    <location>
        <position position="73"/>
    </location>
    <ligand>
        <name>ATP</name>
        <dbReference type="ChEBI" id="CHEBI:30616"/>
    </ligand>
</feature>
<dbReference type="InterPro" id="IPR011009">
    <property type="entry name" value="Kinase-like_dom_sf"/>
</dbReference>
<dbReference type="SMART" id="SM00220">
    <property type="entry name" value="S_TKc"/>
    <property type="match status" value="1"/>
</dbReference>
<dbReference type="Gene3D" id="1.10.510.10">
    <property type="entry name" value="Transferase(Phosphotransferase) domain 1"/>
    <property type="match status" value="1"/>
</dbReference>
<protein>
    <recommendedName>
        <fullName evidence="5">Protein kinase domain-containing protein</fullName>
    </recommendedName>
</protein>
<name>A0ABN9SGH3_9DINO</name>
<dbReference type="PANTHER" id="PTHR24346">
    <property type="entry name" value="MAP/MICROTUBULE AFFINITY-REGULATING KINASE"/>
    <property type="match status" value="1"/>
</dbReference>
<sequence>MGCASSSAGGPRAPAEEPVSRAASDPSAEGGRPRPGGRRLLDEYTVGPKLGEGAFGVVSSCVRRTTGREYAVKMVDRVETPVEEIKREAALLGGLDHANIVRVHGVYYERCFVCIVMDKYGGGDLVEGLQRHLEAKGPMGSHHIVHVSRQMGASLQYLHSKLIVHRDIKGDNYLMDRRDMTDPGCKVVLSDFGTACQVSQGERLSAAAGTTMFWAPEFFDRNYGLKVDVWALGVIVYGLVSGRFPFGDEGDIRTREPKMPKRVNQVCQDFIRKLLQKKEDARLSADQVMAHDWVDYGLKVAAAQAQRAQRGQEGDAGDESSPTSPSSRDPRDDDGPIQDMRIDDANEGIKERRQELIDRLNKEHNIRCSQVGLEVRAVTPMEPKQSGHADASKFVLKDKMNNRMVYEWFDKARQRDLDDWFRQGKESSDALLQESTDHKLFSRMLEDHNIDTSAFGKGKAKTLPQLAAEVDGGAARLMLDATEHKKLVRVCDVVVLKLKSEVDERILIETEEEFCDGRKRVTNWLPGTTKEPYENSRQVAERILREFLRVDPRGVELDLRKIERVEEEWESISYPGVTTVYRKELVEGSFSTTDGDELAKVGLSMAGGRPSYGAWHATDAEGNTKFFNWMTSKECDDKKVNLYPQTKQISTLVRAPIGLSEEALRRYLTNCGVDTSRFGGPNAKTLKEVAAELVRGESTLSEDSSGKVLRCVDVVVVMIVRNDGSELLVQSEHISSHGAKSTLNRLPGAKRRPDENQFLCARRIIRRQLEIDDNRVDLDRDVQVIEQEEDSTAYPGLQTVCRKRLIRGVMR</sequence>
<keyword evidence="1 3" id="KW-0547">Nucleotide-binding</keyword>
<gene>
    <name evidence="6" type="ORF">PCOR1329_LOCUS29236</name>
</gene>
<dbReference type="InterPro" id="IPR000719">
    <property type="entry name" value="Prot_kinase_dom"/>
</dbReference>
<feature type="domain" description="Protein kinase" evidence="5">
    <location>
        <begin position="44"/>
        <end position="294"/>
    </location>
</feature>
<dbReference type="PROSITE" id="PS50011">
    <property type="entry name" value="PROTEIN_KINASE_DOM"/>
    <property type="match status" value="1"/>
</dbReference>
<evidence type="ECO:0000256" key="4">
    <source>
        <dbReference type="SAM" id="MobiDB-lite"/>
    </source>
</evidence>
<dbReference type="PROSITE" id="PS00107">
    <property type="entry name" value="PROTEIN_KINASE_ATP"/>
    <property type="match status" value="1"/>
</dbReference>
<organism evidence="6 7">
    <name type="scientific">Prorocentrum cordatum</name>
    <dbReference type="NCBI Taxonomy" id="2364126"/>
    <lineage>
        <taxon>Eukaryota</taxon>
        <taxon>Sar</taxon>
        <taxon>Alveolata</taxon>
        <taxon>Dinophyceae</taxon>
        <taxon>Prorocentrales</taxon>
        <taxon>Prorocentraceae</taxon>
        <taxon>Prorocentrum</taxon>
    </lineage>
</organism>
<proteinExistence type="predicted"/>
<keyword evidence="7" id="KW-1185">Reference proteome</keyword>
<accession>A0ABN9SGH3</accession>
<evidence type="ECO:0000256" key="1">
    <source>
        <dbReference type="ARBA" id="ARBA00022741"/>
    </source>
</evidence>
<evidence type="ECO:0000313" key="7">
    <source>
        <dbReference type="Proteomes" id="UP001189429"/>
    </source>
</evidence>
<feature type="region of interest" description="Disordered" evidence="4">
    <location>
        <begin position="1"/>
        <end position="39"/>
    </location>
</feature>
<feature type="region of interest" description="Disordered" evidence="4">
    <location>
        <begin position="305"/>
        <end position="348"/>
    </location>
</feature>
<evidence type="ECO:0000256" key="3">
    <source>
        <dbReference type="PROSITE-ProRule" id="PRU10141"/>
    </source>
</evidence>
<dbReference type="Proteomes" id="UP001189429">
    <property type="component" value="Unassembled WGS sequence"/>
</dbReference>
<dbReference type="SUPFAM" id="SSF56112">
    <property type="entry name" value="Protein kinase-like (PK-like)"/>
    <property type="match status" value="1"/>
</dbReference>
<feature type="compositionally biased region" description="Basic and acidic residues" evidence="4">
    <location>
        <begin position="328"/>
        <end position="348"/>
    </location>
</feature>
<evidence type="ECO:0000256" key="2">
    <source>
        <dbReference type="ARBA" id="ARBA00022840"/>
    </source>
</evidence>
<evidence type="ECO:0000259" key="5">
    <source>
        <dbReference type="PROSITE" id="PS50011"/>
    </source>
</evidence>
<dbReference type="InterPro" id="IPR008271">
    <property type="entry name" value="Ser/Thr_kinase_AS"/>
</dbReference>
<evidence type="ECO:0000313" key="6">
    <source>
        <dbReference type="EMBL" id="CAK0830654.1"/>
    </source>
</evidence>
<reference evidence="6" key="1">
    <citation type="submission" date="2023-10" db="EMBL/GenBank/DDBJ databases">
        <authorList>
            <person name="Chen Y."/>
            <person name="Shah S."/>
            <person name="Dougan E. K."/>
            <person name="Thang M."/>
            <person name="Chan C."/>
        </authorList>
    </citation>
    <scope>NUCLEOTIDE SEQUENCE [LARGE SCALE GENOMIC DNA]</scope>
</reference>
<dbReference type="InterPro" id="IPR017441">
    <property type="entry name" value="Protein_kinase_ATP_BS"/>
</dbReference>
<dbReference type="PROSITE" id="PS00108">
    <property type="entry name" value="PROTEIN_KINASE_ST"/>
    <property type="match status" value="1"/>
</dbReference>
<feature type="compositionally biased region" description="Low complexity" evidence="4">
    <location>
        <begin position="1"/>
        <end position="13"/>
    </location>
</feature>
<dbReference type="Pfam" id="PF00069">
    <property type="entry name" value="Pkinase"/>
    <property type="match status" value="1"/>
</dbReference>
<dbReference type="PANTHER" id="PTHR24346:SF30">
    <property type="entry name" value="MATERNAL EMBRYONIC LEUCINE ZIPPER KINASE"/>
    <property type="match status" value="1"/>
</dbReference>
<comment type="caution">
    <text evidence="6">The sequence shown here is derived from an EMBL/GenBank/DDBJ whole genome shotgun (WGS) entry which is preliminary data.</text>
</comment>
<dbReference type="EMBL" id="CAUYUJ010010979">
    <property type="protein sequence ID" value="CAK0830654.1"/>
    <property type="molecule type" value="Genomic_DNA"/>
</dbReference>